<dbReference type="GO" id="GO:0016998">
    <property type="term" value="P:cell wall macromolecule catabolic process"/>
    <property type="evidence" value="ECO:0007669"/>
    <property type="project" value="InterPro"/>
</dbReference>
<dbReference type="GO" id="GO:0003796">
    <property type="term" value="F:lysozyme activity"/>
    <property type="evidence" value="ECO:0007669"/>
    <property type="project" value="UniProtKB-UniRule"/>
</dbReference>
<dbReference type="PRINTS" id="PR00684">
    <property type="entry name" value="T4LYSOZYME"/>
</dbReference>
<feature type="chain" id="PRO_5035347399" description="Baseplate central spike protein C-terminus" evidence="3">
    <location>
        <begin position="353"/>
        <end position="575"/>
    </location>
</feature>
<dbReference type="InterPro" id="IPR010609">
    <property type="entry name" value="Gp5_C"/>
</dbReference>
<dbReference type="Pfam" id="PF06715">
    <property type="entry name" value="Gp5_C"/>
    <property type="match status" value="2"/>
</dbReference>
<dbReference type="EMBL" id="MF036692">
    <property type="protein sequence ID" value="ARW58129.1"/>
    <property type="molecule type" value="Genomic_DNA"/>
</dbReference>
<dbReference type="HAMAP" id="MF_04151">
    <property type="entry name" value="NEEDLE_T4"/>
    <property type="match status" value="1"/>
</dbReference>
<reference evidence="7 8" key="1">
    <citation type="submission" date="2017-05" db="EMBL/GenBank/DDBJ databases">
        <title>Environmental T4-family bacteriophages evolve to escape abortive infection via multiple routes in a bacterial host employing #altruistic suicide# through Type III toxin-antitoxin systems.</title>
        <authorList>
            <person name="Chen B."/>
            <person name="Akusobi C."/>
            <person name="Fang X."/>
            <person name="Salmond G.P.C."/>
        </authorList>
    </citation>
    <scope>NUCLEOTIDE SEQUENCE [LARGE SCALE GENOMIC DNA]</scope>
</reference>
<dbReference type="SUPFAM" id="SSF69255">
    <property type="entry name" value="gp5 N-terminal domain-like"/>
    <property type="match status" value="1"/>
</dbReference>
<dbReference type="KEGG" id="vg:65109870"/>
<keyword evidence="3" id="KW-0426">Late protein</keyword>
<feature type="chain" id="PRO_5035347400" description="Pre-baseplate central spike protein" evidence="3">
    <location>
        <begin position="1"/>
        <end position="575"/>
    </location>
</feature>
<keyword evidence="3 4" id="KW-0378">Hydrolase</keyword>
<dbReference type="CDD" id="cd00735">
    <property type="entry name" value="T4-like_lys"/>
    <property type="match status" value="1"/>
</dbReference>
<feature type="region of interest" description="Disordered" evidence="5">
    <location>
        <begin position="128"/>
        <end position="170"/>
    </location>
</feature>
<keyword evidence="8" id="KW-1185">Reference proteome</keyword>
<feature type="active site" description="Proton donor" evidence="3">
    <location>
        <position position="184"/>
    </location>
</feature>
<dbReference type="SUPFAM" id="SSF69349">
    <property type="entry name" value="Phage fibre proteins"/>
    <property type="match status" value="1"/>
</dbReference>
<dbReference type="PANTHER" id="PTHR37406:SF1">
    <property type="entry name" value="T4-TYPE LYSOZYME 1-RELATED"/>
    <property type="match status" value="1"/>
</dbReference>
<dbReference type="GO" id="GO:0031640">
    <property type="term" value="P:killing of cells of another organism"/>
    <property type="evidence" value="ECO:0007669"/>
    <property type="project" value="UniProtKB-KW"/>
</dbReference>
<evidence type="ECO:0000313" key="8">
    <source>
        <dbReference type="Proteomes" id="UP000225074"/>
    </source>
</evidence>
<dbReference type="InterPro" id="IPR023346">
    <property type="entry name" value="Lysozyme-like_dom_sf"/>
</dbReference>
<keyword evidence="3" id="KW-1160">Virus entry into host cell</keyword>
<evidence type="ECO:0000313" key="7">
    <source>
        <dbReference type="EMBL" id="ARW58129.1"/>
    </source>
</evidence>
<evidence type="ECO:0000256" key="5">
    <source>
        <dbReference type="SAM" id="MobiDB-lite"/>
    </source>
</evidence>
<dbReference type="InterPro" id="IPR052619">
    <property type="entry name" value="Phage_lysozyme-like"/>
</dbReference>
<organism evidence="7 8">
    <name type="scientific">Serratia phage X20</name>
    <dbReference type="NCBI Taxonomy" id="2006942"/>
    <lineage>
        <taxon>Viruses</taxon>
        <taxon>Duplodnaviria</taxon>
        <taxon>Heunggongvirae</taxon>
        <taxon>Uroviricota</taxon>
        <taxon>Caudoviricetes</taxon>
        <taxon>Pantevenvirales</taxon>
        <taxon>Straboviridae</taxon>
        <taxon>Tevenvirinae</taxon>
        <taxon>Winklervirus</taxon>
        <taxon>Winklervirus xtwenty</taxon>
    </lineage>
</organism>
<accession>A0A1Z1LZ77</accession>
<keyword evidence="3" id="KW-1227">Viral tail protein</keyword>
<sequence>MINMNTNVDWFVGVVEDRMDPLEQGRVRVRVYGLHPYQKTQGSVSGIPTNELPWMSILQPTSSAAVSGVSQAVTGMVEGTHVYGHWLDSYRLNGLVIGTYSANTKVRPNPNEGFCDPTGQYPRYLGNDTNPLNRGGESGSDSTANVIQDSNLDTGINPDDTDLSDIPEDDNPNYTIEAMLRRDEGLRLKVYWDSEGFPTIGIGHLIIASKTRNMDEINKALSNQIKREVRGNPGSITMDEAAALFQQDLKKMQEDIKKNGSVGPVYNKMNTSRKMALENMSFQMGVGGVAKFGKMLSAMLIGDWQTAYKEARDSTWFNQTKGRASRVSTIILTGNMESYGIPVSTSKPKSLSAAVTQRAGTDPSDPWTPEDSRILFKEPTSSYKGQYPYVQSMETEGGHIQEFDNTPGQERYRLSHPTGSYEEVAPDGRRTIKTVSDGYFITNGDGNTLVSGDNKVNVGGDEVYYNMANRRQQIDGNQEIFIRGNDTCTVEGDGTLLVKGNVKIVVEGNAEIEVQGDATTHVVGNQDLTVDGNLSWKVAGTVNMEVGGDWTQTMASMSSKASGQYTIDGSRIDIG</sequence>
<dbReference type="Pfam" id="PF06714">
    <property type="entry name" value="Gp5_OB"/>
    <property type="match status" value="1"/>
</dbReference>
<dbReference type="Proteomes" id="UP000225074">
    <property type="component" value="Genome"/>
</dbReference>
<dbReference type="InterPro" id="IPR001165">
    <property type="entry name" value="T4-type_lysozyme"/>
</dbReference>
<feature type="compositionally biased region" description="Polar residues" evidence="5">
    <location>
        <begin position="139"/>
        <end position="154"/>
    </location>
</feature>
<protein>
    <recommendedName>
        <fullName evidence="3">Pre-baseplate central spike protein</fullName>
    </recommendedName>
    <alternativeName>
        <fullName evidence="3">Peptidoglycan hydrolase</fullName>
        <ecNumber evidence="3">3.2.1.17</ecNumber>
    </alternativeName>
    <component>
        <recommendedName>
            <fullName evidence="3">Mature baseplate central spike protein</fullName>
        </recommendedName>
    </component>
    <component>
        <recommendedName>
            <fullName evidence="3">Baseplate central spike protein C-terminus</fullName>
        </recommendedName>
    </component>
</protein>
<comment type="PTM">
    <molecule>Pre-baseplate central spike protein</molecule>
    <text evidence="3">In the fully assembled virus, the pre-baseplate central spike protein is cleaved to form the mature baseplate central spike protein, and a C-terminus fragment, the baseplate central spike protein C-terminus. The two fragments remain associated with the virion.</text>
</comment>
<comment type="function">
    <molecule>Mature baseplate central spike protein</molecule>
    <text evidence="3">Baseplate central spike complex-associated lysozyme that is essential for the localized hydrolysis of bacterial cell wall, so that the tail tube, through which the phage DNA is ejected, can penetrate to the host inner membrane. The tail lysozyme complex at the tip of the tail tube penetrates through the outer membrane into the periplasm. This way, lysozyme domain is released and locally digests the peptidoglycan layer to make a hole to let the tube penetrate to the inner membrane. Involved in the tail assembly.</text>
</comment>
<dbReference type="GO" id="GO:0009253">
    <property type="term" value="P:peptidoglycan catabolic process"/>
    <property type="evidence" value="ECO:0007669"/>
    <property type="project" value="UniProtKB-UniRule"/>
</dbReference>
<evidence type="ECO:0000256" key="1">
    <source>
        <dbReference type="ARBA" id="ARBA00022529"/>
    </source>
</evidence>
<comment type="subcellular location">
    <molecule>Pre-baseplate central spike protein</molecule>
    <subcellularLocation>
        <location evidence="3">Virion</location>
    </subcellularLocation>
    <text evidence="3">Present in the baseplate.</text>
</comment>
<dbReference type="InterPro" id="IPR023347">
    <property type="entry name" value="Lysozyme_dom_sf"/>
</dbReference>
<dbReference type="InterPro" id="IPR046397">
    <property type="entry name" value="NEEDLE_T4"/>
</dbReference>
<keyword evidence="3" id="KW-0946">Virion</keyword>
<evidence type="ECO:0000256" key="4">
    <source>
        <dbReference type="RuleBase" id="RU003788"/>
    </source>
</evidence>
<keyword evidence="3" id="KW-1236">Degradation of host peptidoglycans during virus entry</keyword>
<feature type="chain" id="PRO_5035347401" description="Mature baseplate central spike protein" evidence="3">
    <location>
        <begin position="1"/>
        <end position="352"/>
    </location>
</feature>
<comment type="similarity">
    <text evidence="3 4">Belongs to the glycosyl hydrolase 24 family.</text>
</comment>
<comment type="subcellular location">
    <molecule>Mature baseplate central spike protein</molecule>
    <subcellularLocation>
        <location evidence="3">Virion</location>
    </subcellularLocation>
    <text evidence="3">Present in the baseplate.</text>
</comment>
<proteinExistence type="inferred from homology"/>
<keyword evidence="3" id="KW-1171">Viral genome ejection through host cell envelope</keyword>
<name>A0A1Z1LZ77_9CAUD</name>
<dbReference type="PANTHER" id="PTHR37406">
    <property type="entry name" value="T4-TYPE LYSOZYME 1-RELATED"/>
    <property type="match status" value="1"/>
</dbReference>
<dbReference type="SUPFAM" id="SSF53955">
    <property type="entry name" value="Lysozyme-like"/>
    <property type="match status" value="1"/>
</dbReference>
<evidence type="ECO:0000256" key="2">
    <source>
        <dbReference type="ARBA" id="ARBA00022638"/>
    </source>
</evidence>
<keyword evidence="3" id="KW-1235">Degradation of host cell envelope components during virus entry</keyword>
<dbReference type="InterPro" id="IPR009590">
    <property type="entry name" value="Gp5_OB_N"/>
</dbReference>
<feature type="domain" description="Protein Gp5 N-terminal OB-fold" evidence="6">
    <location>
        <begin position="33"/>
        <end position="173"/>
    </location>
</feature>
<dbReference type="GeneID" id="65109870"/>
<dbReference type="InterPro" id="IPR002196">
    <property type="entry name" value="Glyco_hydro_24"/>
</dbReference>
<comment type="subunit">
    <molecule>Pre-baseplate central spike protein</molecule>
    <text evidence="3">Homotrimer.</text>
</comment>
<dbReference type="EC" id="3.2.1.17" evidence="3"/>
<keyword evidence="3" id="KW-1188">Viral release from host cell</keyword>
<dbReference type="GO" id="GO:0098025">
    <property type="term" value="C:virus tail, baseplate"/>
    <property type="evidence" value="ECO:0007669"/>
    <property type="project" value="UniProtKB-UniRule"/>
</dbReference>
<dbReference type="Gene3D" id="1.10.530.40">
    <property type="match status" value="1"/>
</dbReference>
<keyword evidence="3" id="KW-1245">Viral tail assembly</keyword>
<comment type="caution">
    <text evidence="3">The cleavage site between the mature baseplate central spike protein and the baseplate central spike protein C-terminus is uncertain.</text>
</comment>
<keyword evidence="3 4" id="KW-0326">Glycosidase</keyword>
<keyword evidence="3" id="KW-1226">Viral baseplate protein</keyword>
<comment type="subunit">
    <molecule>Baseplate central spike protein C-terminus</molecule>
    <text evidence="3">Homotrimer. The central spike complex creates an extension of the tail tube.</text>
</comment>
<comment type="subcellular location">
    <molecule>Baseplate central spike protein C-terminus</molecule>
    <subcellularLocation>
        <location evidence="3">Virion</location>
    </subcellularLocation>
    <text evidence="3">Present in the baseplate.</text>
</comment>
<feature type="compositionally biased region" description="Acidic residues" evidence="5">
    <location>
        <begin position="159"/>
        <end position="170"/>
    </location>
</feature>
<dbReference type="GO" id="GO:0042742">
    <property type="term" value="P:defense response to bacterium"/>
    <property type="evidence" value="ECO:0007669"/>
    <property type="project" value="UniProtKB-KW"/>
</dbReference>
<keyword evidence="1 3" id="KW-0929">Antimicrobial</keyword>
<feature type="site" description="Cleavage" evidence="3">
    <location>
        <begin position="352"/>
        <end position="353"/>
    </location>
</feature>
<dbReference type="RefSeq" id="YP_010092307.1">
    <property type="nucleotide sequence ID" value="NC_055728.1"/>
</dbReference>
<dbReference type="Pfam" id="PF00959">
    <property type="entry name" value="Phage_lysozyme"/>
    <property type="match status" value="1"/>
</dbReference>
<dbReference type="GO" id="GO:0098003">
    <property type="term" value="P:viral tail assembly"/>
    <property type="evidence" value="ECO:0007669"/>
    <property type="project" value="UniProtKB-UniRule"/>
</dbReference>
<dbReference type="Gene3D" id="3.10.450.190">
    <property type="match status" value="2"/>
</dbReference>
<dbReference type="Gene3D" id="2.40.50.260">
    <property type="entry name" value="Nucleic acid-binding protein domain"/>
    <property type="match status" value="1"/>
</dbReference>
<dbReference type="GO" id="GO:0098994">
    <property type="term" value="P:symbiont entry into host cell via disruption of host cell envelope"/>
    <property type="evidence" value="ECO:0007669"/>
    <property type="project" value="UniProtKB-KW"/>
</dbReference>
<evidence type="ECO:0000259" key="6">
    <source>
        <dbReference type="Pfam" id="PF06714"/>
    </source>
</evidence>
<comment type="subunit">
    <molecule>Mature baseplate central spike protein</molecule>
    <text evidence="3">Monomer. The central spike complex creates an extension of the tail tube.</text>
</comment>
<comment type="catalytic activity">
    <reaction evidence="3 4">
        <text>Hydrolysis of (1-&gt;4)-beta-linkages between N-acetylmuramic acid and N-acetyl-D-glucosamine residues in a peptidoglycan and between N-acetyl-D-glucosamine residues in chitodextrins.</text>
        <dbReference type="EC" id="3.2.1.17"/>
    </reaction>
</comment>
<feature type="active site" description="Nucleophile" evidence="3">
    <location>
        <position position="193"/>
    </location>
</feature>
<dbReference type="GO" id="GO:0098932">
    <property type="term" value="P:symbiont entry into host cell via disruption of host cell wall peptidoglycan"/>
    <property type="evidence" value="ECO:0007669"/>
    <property type="project" value="UniProtKB-UniRule"/>
</dbReference>
<evidence type="ECO:0000256" key="3">
    <source>
        <dbReference type="HAMAP-Rule" id="MF_04151"/>
    </source>
</evidence>
<keyword evidence="2 3" id="KW-0081">Bacteriolytic enzyme</keyword>
<keyword evidence="3" id="KW-1162">Viral penetration into host cytoplasm</keyword>